<evidence type="ECO:0000313" key="3">
    <source>
        <dbReference type="Proteomes" id="UP001472677"/>
    </source>
</evidence>
<name>A0ABR2CUH6_9ROSI</name>
<accession>A0ABR2CUH6</accession>
<gene>
    <name evidence="2" type="ORF">V6N12_047964</name>
</gene>
<sequence length="147" mass="16734">MGKTYRKNQERIPGSVSEKAHSTHCREKILILLETGMTFGSLEIQTGREKQGKCSPDVIDDGLRIHAYNNALPLIYSAKTSFQARHQARIRQVPGFLVEGKRKTKKRLDEQRIINYVDSNGKRTSKLMNISPLFTRVSNLPTARQSH</sequence>
<organism evidence="2 3">
    <name type="scientific">Hibiscus sabdariffa</name>
    <name type="common">roselle</name>
    <dbReference type="NCBI Taxonomy" id="183260"/>
    <lineage>
        <taxon>Eukaryota</taxon>
        <taxon>Viridiplantae</taxon>
        <taxon>Streptophyta</taxon>
        <taxon>Embryophyta</taxon>
        <taxon>Tracheophyta</taxon>
        <taxon>Spermatophyta</taxon>
        <taxon>Magnoliopsida</taxon>
        <taxon>eudicotyledons</taxon>
        <taxon>Gunneridae</taxon>
        <taxon>Pentapetalae</taxon>
        <taxon>rosids</taxon>
        <taxon>malvids</taxon>
        <taxon>Malvales</taxon>
        <taxon>Malvaceae</taxon>
        <taxon>Malvoideae</taxon>
        <taxon>Hibiscus</taxon>
    </lineage>
</organism>
<comment type="caution">
    <text evidence="2">The sequence shown here is derived from an EMBL/GenBank/DDBJ whole genome shotgun (WGS) entry which is preliminary data.</text>
</comment>
<protein>
    <submittedName>
        <fullName evidence="2">Uncharacterized protein</fullName>
    </submittedName>
</protein>
<evidence type="ECO:0000256" key="1">
    <source>
        <dbReference type="SAM" id="MobiDB-lite"/>
    </source>
</evidence>
<feature type="region of interest" description="Disordered" evidence="1">
    <location>
        <begin position="1"/>
        <end position="20"/>
    </location>
</feature>
<proteinExistence type="predicted"/>
<reference evidence="2 3" key="1">
    <citation type="journal article" date="2024" name="G3 (Bethesda)">
        <title>Genome assembly of Hibiscus sabdariffa L. provides insights into metabolisms of medicinal natural products.</title>
        <authorList>
            <person name="Kim T."/>
        </authorList>
    </citation>
    <scope>NUCLEOTIDE SEQUENCE [LARGE SCALE GENOMIC DNA]</scope>
    <source>
        <strain evidence="2">TK-2024</strain>
        <tissue evidence="2">Old leaves</tissue>
    </source>
</reference>
<dbReference type="EMBL" id="JBBPBM010000043">
    <property type="protein sequence ID" value="KAK8523444.1"/>
    <property type="molecule type" value="Genomic_DNA"/>
</dbReference>
<evidence type="ECO:0000313" key="2">
    <source>
        <dbReference type="EMBL" id="KAK8523444.1"/>
    </source>
</evidence>
<dbReference type="Proteomes" id="UP001472677">
    <property type="component" value="Unassembled WGS sequence"/>
</dbReference>
<keyword evidence="3" id="KW-1185">Reference proteome</keyword>